<dbReference type="InterPro" id="IPR011004">
    <property type="entry name" value="Trimer_LpxA-like_sf"/>
</dbReference>
<dbReference type="InterPro" id="IPR041561">
    <property type="entry name" value="PglD_N"/>
</dbReference>
<evidence type="ECO:0000259" key="1">
    <source>
        <dbReference type="Pfam" id="PF17836"/>
    </source>
</evidence>
<evidence type="ECO:0000259" key="2">
    <source>
        <dbReference type="Pfam" id="PF25087"/>
    </source>
</evidence>
<name>A0ABS4IX71_9BACL</name>
<accession>A0ABS4IX71</accession>
<dbReference type="Gene3D" id="2.160.10.10">
    <property type="entry name" value="Hexapeptide repeat proteins"/>
    <property type="match status" value="1"/>
</dbReference>
<dbReference type="PANTHER" id="PTHR43300">
    <property type="entry name" value="ACETYLTRANSFERASE"/>
    <property type="match status" value="1"/>
</dbReference>
<dbReference type="RefSeq" id="WP_209971887.1">
    <property type="nucleotide sequence ID" value="NZ_JAGGLB010000007.1"/>
</dbReference>
<dbReference type="NCBIfam" id="TIGR03570">
    <property type="entry name" value="NeuD_NnaD"/>
    <property type="match status" value="1"/>
</dbReference>
<gene>
    <name evidence="3" type="ORF">J2Z66_002746</name>
</gene>
<dbReference type="InterPro" id="IPR056729">
    <property type="entry name" value="GMPPB_C"/>
</dbReference>
<feature type="domain" description="PglD N-terminal" evidence="1">
    <location>
        <begin position="4"/>
        <end position="75"/>
    </location>
</feature>
<dbReference type="Pfam" id="PF17836">
    <property type="entry name" value="PglD_N"/>
    <property type="match status" value="1"/>
</dbReference>
<dbReference type="Proteomes" id="UP001519287">
    <property type="component" value="Unassembled WGS sequence"/>
</dbReference>
<protein>
    <submittedName>
        <fullName evidence="3">Sugar O-acyltransferase (Sialic acid O-acetyltransferase NeuD family)</fullName>
    </submittedName>
</protein>
<comment type="caution">
    <text evidence="3">The sequence shown here is derived from an EMBL/GenBank/DDBJ whole genome shotgun (WGS) entry which is preliminary data.</text>
</comment>
<evidence type="ECO:0000313" key="4">
    <source>
        <dbReference type="Proteomes" id="UP001519287"/>
    </source>
</evidence>
<dbReference type="InterPro" id="IPR020019">
    <property type="entry name" value="AcTrfase_PglD-like"/>
</dbReference>
<sequence length="221" mass="24308">MIRNIIIFGIGDFAELVYYYFKNCSDYNVVAFTVNKLYINTEKYLGVPIVAFEDIEKKYPVEENDMFIAIGYSKVNKIRRDKFLEAKQKGYNLASFISSNAIVAENATIGANSFILEGVIIQPFVCIGDAVILWSGCHVGHHSTVNNYCFLAPSTSLSGYVTINELSFIGNGAIIRDSVIVGKENVIGAGVVILNNTNDKSVYKSSEGSLLGITSDQLRSI</sequence>
<dbReference type="Pfam" id="PF25087">
    <property type="entry name" value="GMPPB_C"/>
    <property type="match status" value="1"/>
</dbReference>
<dbReference type="CDD" id="cd03360">
    <property type="entry name" value="LbH_AT_putative"/>
    <property type="match status" value="1"/>
</dbReference>
<keyword evidence="4" id="KW-1185">Reference proteome</keyword>
<feature type="domain" description="Mannose-1-phosphate guanyltransferase C-terminal" evidence="2">
    <location>
        <begin position="96"/>
        <end position="187"/>
    </location>
</feature>
<dbReference type="InterPro" id="IPR050179">
    <property type="entry name" value="Trans_hexapeptide_repeat"/>
</dbReference>
<organism evidence="3 4">
    <name type="scientific">Paenibacillus eucommiae</name>
    <dbReference type="NCBI Taxonomy" id="1355755"/>
    <lineage>
        <taxon>Bacteria</taxon>
        <taxon>Bacillati</taxon>
        <taxon>Bacillota</taxon>
        <taxon>Bacilli</taxon>
        <taxon>Bacillales</taxon>
        <taxon>Paenibacillaceae</taxon>
        <taxon>Paenibacillus</taxon>
    </lineage>
</organism>
<dbReference type="PANTHER" id="PTHR43300:SF4">
    <property type="entry name" value="ACYL-[ACYL-CARRIER-PROTEIN]--UDP-N-ACETYLGLUCOSAMINE O-ACYLTRANSFERASE"/>
    <property type="match status" value="1"/>
</dbReference>
<dbReference type="Gene3D" id="3.40.50.20">
    <property type="match status" value="1"/>
</dbReference>
<dbReference type="EMBL" id="JAGGLB010000007">
    <property type="protein sequence ID" value="MBP1991139.1"/>
    <property type="molecule type" value="Genomic_DNA"/>
</dbReference>
<dbReference type="SUPFAM" id="SSF51161">
    <property type="entry name" value="Trimeric LpxA-like enzymes"/>
    <property type="match status" value="1"/>
</dbReference>
<reference evidence="3 4" key="1">
    <citation type="submission" date="2021-03" db="EMBL/GenBank/DDBJ databases">
        <title>Genomic Encyclopedia of Type Strains, Phase IV (KMG-IV): sequencing the most valuable type-strain genomes for metagenomic binning, comparative biology and taxonomic classification.</title>
        <authorList>
            <person name="Goeker M."/>
        </authorList>
    </citation>
    <scope>NUCLEOTIDE SEQUENCE [LARGE SCALE GENOMIC DNA]</scope>
    <source>
        <strain evidence="3 4">DSM 26048</strain>
    </source>
</reference>
<evidence type="ECO:0000313" key="3">
    <source>
        <dbReference type="EMBL" id="MBP1991139.1"/>
    </source>
</evidence>
<proteinExistence type="predicted"/>